<dbReference type="Proteomes" id="UP000582182">
    <property type="component" value="Unassembled WGS sequence"/>
</dbReference>
<dbReference type="GO" id="GO:0048471">
    <property type="term" value="C:perinuclear region of cytoplasm"/>
    <property type="evidence" value="ECO:0007669"/>
    <property type="project" value="TreeGrafter"/>
</dbReference>
<dbReference type="EMBL" id="VZTY01000786">
    <property type="protein sequence ID" value="NXU47337.1"/>
    <property type="molecule type" value="Genomic_DNA"/>
</dbReference>
<dbReference type="Pfam" id="PF15181">
    <property type="entry name" value="SMRP1"/>
    <property type="match status" value="1"/>
</dbReference>
<dbReference type="OrthoDB" id="9820464at2759"/>
<dbReference type="InterPro" id="IPR028195">
    <property type="entry name" value="SPMIP6"/>
</dbReference>
<comment type="caution">
    <text evidence="1">The sequence shown here is derived from an EMBL/GenBank/DDBJ whole genome shotgun (WGS) entry which is preliminary data.</text>
</comment>
<feature type="non-terminal residue" evidence="1">
    <location>
        <position position="281"/>
    </location>
</feature>
<gene>
    <name evidence="1" type="primary">Smrp1</name>
    <name evidence="1" type="ORF">TURVEL_R04438</name>
</gene>
<reference evidence="1 2" key="1">
    <citation type="submission" date="2019-09" db="EMBL/GenBank/DDBJ databases">
        <title>Bird 10,000 Genomes (B10K) Project - Family phase.</title>
        <authorList>
            <person name="Zhang G."/>
        </authorList>
    </citation>
    <scope>NUCLEOTIDE SEQUENCE [LARGE SCALE GENOMIC DNA]</scope>
    <source>
        <strain evidence="1">B10K-DU-029-46</strain>
    </source>
</reference>
<evidence type="ECO:0000313" key="2">
    <source>
        <dbReference type="Proteomes" id="UP000582182"/>
    </source>
</evidence>
<evidence type="ECO:0000313" key="1">
    <source>
        <dbReference type="EMBL" id="NXU47337.1"/>
    </source>
</evidence>
<dbReference type="AlphaFoldDB" id="A0A7L3L006"/>
<feature type="non-terminal residue" evidence="1">
    <location>
        <position position="1"/>
    </location>
</feature>
<dbReference type="PANTHER" id="PTHR35664">
    <property type="entry name" value="SPERMATID-SPECIFIC MANCHETTE-RELATED PROTEIN 1"/>
    <property type="match status" value="1"/>
</dbReference>
<organism evidence="1 2">
    <name type="scientific">Turnix velox</name>
    <name type="common">Little buttonquail</name>
    <dbReference type="NCBI Taxonomy" id="2529409"/>
    <lineage>
        <taxon>Eukaryota</taxon>
        <taxon>Metazoa</taxon>
        <taxon>Chordata</taxon>
        <taxon>Craniata</taxon>
        <taxon>Vertebrata</taxon>
        <taxon>Euteleostomi</taxon>
        <taxon>Archelosauria</taxon>
        <taxon>Archosauria</taxon>
        <taxon>Dinosauria</taxon>
        <taxon>Saurischia</taxon>
        <taxon>Theropoda</taxon>
        <taxon>Coelurosauria</taxon>
        <taxon>Aves</taxon>
        <taxon>Neognathae</taxon>
        <taxon>Neoaves</taxon>
        <taxon>Charadriiformes</taxon>
        <taxon>Turnicidae</taxon>
        <taxon>Turnix</taxon>
    </lineage>
</organism>
<name>A0A7L3L006_9CHAR</name>
<protein>
    <submittedName>
        <fullName evidence="1">SMRP1 protein</fullName>
    </submittedName>
</protein>
<sequence>MFLFAQKHKTPVSTYTDSYRPPCSIKKTLYKPSAQALWKENKFVTQGLALPALQKPVIHGEPNHLFKVATEEYYRNTNSTAYWTNHCYLPRCEEKYKPIFVNEEKYITWRTRPYNSAVWNRHSCYLPLLPKEARVETALNSLCLPYSLKPTCLSELEREMVANRLHRLPLYTASGSGCFHGYYNPCSGRHYWLRGIDHYVDGASAVRRHLRALGERAVRMGQKWVLCSFSSFPGFCPPMPDTSICSPRWDSSHFMTVGGTPRGSYIIHPEFISETYSALYP</sequence>
<accession>A0A7L3L006</accession>
<proteinExistence type="predicted"/>
<dbReference type="GO" id="GO:0002177">
    <property type="term" value="C:manchette"/>
    <property type="evidence" value="ECO:0007669"/>
    <property type="project" value="TreeGrafter"/>
</dbReference>
<dbReference type="GO" id="GO:0043014">
    <property type="term" value="F:alpha-tubulin binding"/>
    <property type="evidence" value="ECO:0007669"/>
    <property type="project" value="TreeGrafter"/>
</dbReference>
<dbReference type="PANTHER" id="PTHR35664:SF1">
    <property type="entry name" value="SPERMATID-SPECIFIC MANCHETTE-RELATED PROTEIN 1"/>
    <property type="match status" value="1"/>
</dbReference>
<keyword evidence="2" id="KW-1185">Reference proteome</keyword>